<accession>A0A2T0W7J1</accession>
<dbReference type="PANTHER" id="PTHR43649:SF12">
    <property type="entry name" value="DIACETYLCHITOBIOSE BINDING PROTEIN DASA"/>
    <property type="match status" value="1"/>
</dbReference>
<evidence type="ECO:0000256" key="2">
    <source>
        <dbReference type="SAM" id="SignalP"/>
    </source>
</evidence>
<dbReference type="PROSITE" id="PS51257">
    <property type="entry name" value="PROKAR_LIPOPROTEIN"/>
    <property type="match status" value="1"/>
</dbReference>
<dbReference type="SUPFAM" id="SSF53850">
    <property type="entry name" value="Periplasmic binding protein-like II"/>
    <property type="match status" value="1"/>
</dbReference>
<dbReference type="EMBL" id="PVTO01000011">
    <property type="protein sequence ID" value="PRY82484.1"/>
    <property type="molecule type" value="Genomic_DNA"/>
</dbReference>
<proteinExistence type="predicted"/>
<feature type="chain" id="PRO_5015461513" evidence="2">
    <location>
        <begin position="25"/>
        <end position="432"/>
    </location>
</feature>
<evidence type="ECO:0000313" key="3">
    <source>
        <dbReference type="EMBL" id="PRY82484.1"/>
    </source>
</evidence>
<sequence length="432" mass="47655">MKKLLMGTLLSTAVLLAACGNGDADTTGDPEEVPEEAADATVIRFLNGFTGGDGAFMKEIVDNFNDSQEAYFVNEFQEPEHYTQFRTGDYELVVMHGVNLETYSADGLIQPIDGILEDVGMSMDDFHPAAEDLVGLEEGHYGIPLDIHPLTTFYNKNVTEEAPETYEDLVALSAELQAENENMYAMGIPDSGLIEFYTLTLAAQNNVDLLSEDGRYLDFAQEDLADALWILHNMIYEDNISPAGLGIDGEFHAFMQDTEGDSGGNQTAVALTGPWYYQAVSDAYGDDLGIASIPQLGDQVAVYGNSHVISLAASVEDETMLEGISAFMEFLYQPENLSNWAASGQAPLHTETMNYIEENVDEYPLPYQNQQMFDDYVAAPAVYQFGEQIRYMNETVIGRIVREENLTREELMEELENATGVAQEIADTAPDQ</sequence>
<evidence type="ECO:0000313" key="4">
    <source>
        <dbReference type="Proteomes" id="UP000238205"/>
    </source>
</evidence>
<keyword evidence="3" id="KW-0762">Sugar transport</keyword>
<feature type="signal peptide" evidence="2">
    <location>
        <begin position="1"/>
        <end position="24"/>
    </location>
</feature>
<dbReference type="Gene3D" id="3.40.190.10">
    <property type="entry name" value="Periplasmic binding protein-like II"/>
    <property type="match status" value="1"/>
</dbReference>
<keyword evidence="2" id="KW-0732">Signal</keyword>
<feature type="coiled-coil region" evidence="1">
    <location>
        <begin position="401"/>
        <end position="428"/>
    </location>
</feature>
<dbReference type="PANTHER" id="PTHR43649">
    <property type="entry name" value="ARABINOSE-BINDING PROTEIN-RELATED"/>
    <property type="match status" value="1"/>
</dbReference>
<name>A0A2T0W7J1_9LACT</name>
<keyword evidence="1" id="KW-0175">Coiled coil</keyword>
<keyword evidence="3" id="KW-0813">Transport</keyword>
<dbReference type="OrthoDB" id="9768630at2"/>
<keyword evidence="4" id="KW-1185">Reference proteome</keyword>
<gene>
    <name evidence="3" type="ORF">CLV38_11134</name>
</gene>
<comment type="caution">
    <text evidence="3">The sequence shown here is derived from an EMBL/GenBank/DDBJ whole genome shotgun (WGS) entry which is preliminary data.</text>
</comment>
<dbReference type="Proteomes" id="UP000238205">
    <property type="component" value="Unassembled WGS sequence"/>
</dbReference>
<dbReference type="RefSeq" id="WP_106193267.1">
    <property type="nucleotide sequence ID" value="NZ_PVTO01000011.1"/>
</dbReference>
<dbReference type="Pfam" id="PF13416">
    <property type="entry name" value="SBP_bac_8"/>
    <property type="match status" value="1"/>
</dbReference>
<dbReference type="InterPro" id="IPR050490">
    <property type="entry name" value="Bact_solute-bd_prot1"/>
</dbReference>
<dbReference type="AlphaFoldDB" id="A0A2T0W7J1"/>
<organism evidence="3 4">
    <name type="scientific">Alkalibacterium olivapovliticus</name>
    <dbReference type="NCBI Taxonomy" id="99907"/>
    <lineage>
        <taxon>Bacteria</taxon>
        <taxon>Bacillati</taxon>
        <taxon>Bacillota</taxon>
        <taxon>Bacilli</taxon>
        <taxon>Lactobacillales</taxon>
        <taxon>Carnobacteriaceae</taxon>
        <taxon>Alkalibacterium</taxon>
    </lineage>
</organism>
<evidence type="ECO:0000256" key="1">
    <source>
        <dbReference type="SAM" id="Coils"/>
    </source>
</evidence>
<dbReference type="InterPro" id="IPR006059">
    <property type="entry name" value="SBP"/>
</dbReference>
<protein>
    <submittedName>
        <fullName evidence="3">Multiple sugar transport system substrate-binding protein</fullName>
    </submittedName>
</protein>
<reference evidence="3 4" key="1">
    <citation type="submission" date="2018-03" db="EMBL/GenBank/DDBJ databases">
        <title>Genomic Encyclopedia of Archaeal and Bacterial Type Strains, Phase II (KMG-II): from individual species to whole genera.</title>
        <authorList>
            <person name="Goeker M."/>
        </authorList>
    </citation>
    <scope>NUCLEOTIDE SEQUENCE [LARGE SCALE GENOMIC DNA]</scope>
    <source>
        <strain evidence="3 4">DSM 13175</strain>
    </source>
</reference>